<sequence length="91" mass="9808">MGPDQLVLRHHAVLDVAIGKKVTPPAPPAGSNAESLKKHEEELQAFVKEDTLAQLILVSLMNDANVEQTATSKSAAEIWQKLTAVYEQCSG</sequence>
<organism evidence="1 2">
    <name type="scientific">Trichinella zimbabwensis</name>
    <dbReference type="NCBI Taxonomy" id="268475"/>
    <lineage>
        <taxon>Eukaryota</taxon>
        <taxon>Metazoa</taxon>
        <taxon>Ecdysozoa</taxon>
        <taxon>Nematoda</taxon>
        <taxon>Enoplea</taxon>
        <taxon>Dorylaimia</taxon>
        <taxon>Trichinellida</taxon>
        <taxon>Trichinellidae</taxon>
        <taxon>Trichinella</taxon>
    </lineage>
</organism>
<gene>
    <name evidence="1" type="ORF">T11_13558</name>
</gene>
<protein>
    <recommendedName>
        <fullName evidence="3">Retrovirus-related Pol polyprotein from transposon TNT 1-94</fullName>
    </recommendedName>
</protein>
<comment type="caution">
    <text evidence="1">The sequence shown here is derived from an EMBL/GenBank/DDBJ whole genome shotgun (WGS) entry which is preliminary data.</text>
</comment>
<keyword evidence="2" id="KW-1185">Reference proteome</keyword>
<evidence type="ECO:0000313" key="2">
    <source>
        <dbReference type="Proteomes" id="UP000055024"/>
    </source>
</evidence>
<name>A0A0V1HFP0_9BILA</name>
<dbReference type="OrthoDB" id="6431929at2759"/>
<accession>A0A0V1HFP0</accession>
<dbReference type="Proteomes" id="UP000055024">
    <property type="component" value="Unassembled WGS sequence"/>
</dbReference>
<dbReference type="AlphaFoldDB" id="A0A0V1HFP0"/>
<evidence type="ECO:0000313" key="1">
    <source>
        <dbReference type="EMBL" id="KRZ09270.1"/>
    </source>
</evidence>
<evidence type="ECO:0008006" key="3">
    <source>
        <dbReference type="Google" id="ProtNLM"/>
    </source>
</evidence>
<dbReference type="Pfam" id="PF14223">
    <property type="entry name" value="Retrotran_gag_2"/>
    <property type="match status" value="1"/>
</dbReference>
<dbReference type="EMBL" id="JYDP01000075">
    <property type="protein sequence ID" value="KRZ09270.1"/>
    <property type="molecule type" value="Genomic_DNA"/>
</dbReference>
<proteinExistence type="predicted"/>
<reference evidence="1 2" key="1">
    <citation type="submission" date="2015-01" db="EMBL/GenBank/DDBJ databases">
        <title>Evolution of Trichinella species and genotypes.</title>
        <authorList>
            <person name="Korhonen P.K."/>
            <person name="Edoardo P."/>
            <person name="Giuseppe L.R."/>
            <person name="Gasser R.B."/>
        </authorList>
    </citation>
    <scope>NUCLEOTIDE SEQUENCE [LARGE SCALE GENOMIC DNA]</scope>
    <source>
        <strain evidence="1">ISS1029</strain>
    </source>
</reference>